<dbReference type="SUPFAM" id="SSF53822">
    <property type="entry name" value="Periplasmic binding protein-like I"/>
    <property type="match status" value="1"/>
</dbReference>
<dbReference type="InterPro" id="IPR028082">
    <property type="entry name" value="Peripla_BP_I"/>
</dbReference>
<evidence type="ECO:0000256" key="4">
    <source>
        <dbReference type="ARBA" id="ARBA00023163"/>
    </source>
</evidence>
<organism evidence="6 7">
    <name type="scientific">Paenibacillus silvae</name>
    <dbReference type="NCBI Taxonomy" id="1325358"/>
    <lineage>
        <taxon>Bacteria</taxon>
        <taxon>Bacillati</taxon>
        <taxon>Bacillota</taxon>
        <taxon>Bacilli</taxon>
        <taxon>Bacillales</taxon>
        <taxon>Paenibacillaceae</taxon>
        <taxon>Paenibacillus</taxon>
    </lineage>
</organism>
<dbReference type="AlphaFoldDB" id="A0A2W6NJI2"/>
<dbReference type="CDD" id="cd01392">
    <property type="entry name" value="HTH_LacI"/>
    <property type="match status" value="1"/>
</dbReference>
<feature type="domain" description="HTH lacI-type" evidence="5">
    <location>
        <begin position="2"/>
        <end position="56"/>
    </location>
</feature>
<dbReference type="GO" id="GO:0003700">
    <property type="term" value="F:DNA-binding transcription factor activity"/>
    <property type="evidence" value="ECO:0007669"/>
    <property type="project" value="TreeGrafter"/>
</dbReference>
<reference evidence="6 7" key="1">
    <citation type="submission" date="2018-06" db="EMBL/GenBank/DDBJ databases">
        <title>Isolation of heavy metals resistant Paenibacillus silvae NC2 from Gold-Copper mine in ZiJin, China.</title>
        <authorList>
            <person name="Xu J."/>
            <person name="Mazhar H.S."/>
            <person name="Rensing C."/>
        </authorList>
    </citation>
    <scope>NUCLEOTIDE SEQUENCE [LARGE SCALE GENOMIC DNA]</scope>
    <source>
        <strain evidence="6 7">NC2</strain>
    </source>
</reference>
<evidence type="ECO:0000256" key="2">
    <source>
        <dbReference type="ARBA" id="ARBA00023015"/>
    </source>
</evidence>
<keyword evidence="4" id="KW-0804">Transcription</keyword>
<dbReference type="Proteomes" id="UP000249204">
    <property type="component" value="Unassembled WGS sequence"/>
</dbReference>
<evidence type="ECO:0000259" key="5">
    <source>
        <dbReference type="PROSITE" id="PS50932"/>
    </source>
</evidence>
<dbReference type="PROSITE" id="PS50932">
    <property type="entry name" value="HTH_LACI_2"/>
    <property type="match status" value="1"/>
</dbReference>
<keyword evidence="2" id="KW-0805">Transcription regulation</keyword>
<evidence type="ECO:0000256" key="1">
    <source>
        <dbReference type="ARBA" id="ARBA00022491"/>
    </source>
</evidence>
<dbReference type="InterPro" id="IPR010982">
    <property type="entry name" value="Lambda_DNA-bd_dom_sf"/>
</dbReference>
<protein>
    <submittedName>
        <fullName evidence="6">LacI family transcriptional regulator</fullName>
    </submittedName>
</protein>
<dbReference type="EMBL" id="QKWW01000024">
    <property type="protein sequence ID" value="PZT55879.1"/>
    <property type="molecule type" value="Genomic_DNA"/>
</dbReference>
<dbReference type="PROSITE" id="PS00356">
    <property type="entry name" value="HTH_LACI_1"/>
    <property type="match status" value="1"/>
</dbReference>
<dbReference type="GO" id="GO:0000976">
    <property type="term" value="F:transcription cis-regulatory region binding"/>
    <property type="evidence" value="ECO:0007669"/>
    <property type="project" value="TreeGrafter"/>
</dbReference>
<keyword evidence="1" id="KW-0678">Repressor</keyword>
<gene>
    <name evidence="6" type="ORF">DN757_08800</name>
</gene>
<dbReference type="Pfam" id="PF13377">
    <property type="entry name" value="Peripla_BP_3"/>
    <property type="match status" value="1"/>
</dbReference>
<dbReference type="PANTHER" id="PTHR30146:SF95">
    <property type="entry name" value="RIBOSE OPERON REPRESSOR"/>
    <property type="match status" value="1"/>
</dbReference>
<dbReference type="Pfam" id="PF00356">
    <property type="entry name" value="LacI"/>
    <property type="match status" value="1"/>
</dbReference>
<dbReference type="InterPro" id="IPR046335">
    <property type="entry name" value="LacI/GalR-like_sensor"/>
</dbReference>
<dbReference type="CDD" id="cd06291">
    <property type="entry name" value="PBP1_Qymf-like"/>
    <property type="match status" value="1"/>
</dbReference>
<dbReference type="Gene3D" id="1.10.260.40">
    <property type="entry name" value="lambda repressor-like DNA-binding domains"/>
    <property type="match status" value="1"/>
</dbReference>
<comment type="caution">
    <text evidence="6">The sequence shown here is derived from an EMBL/GenBank/DDBJ whole genome shotgun (WGS) entry which is preliminary data.</text>
</comment>
<proteinExistence type="predicted"/>
<dbReference type="PANTHER" id="PTHR30146">
    <property type="entry name" value="LACI-RELATED TRANSCRIPTIONAL REPRESSOR"/>
    <property type="match status" value="1"/>
</dbReference>
<dbReference type="RefSeq" id="WP_111269885.1">
    <property type="nucleotide sequence ID" value="NZ_QKWW01000024.1"/>
</dbReference>
<name>A0A2W6NJI2_9BACL</name>
<keyword evidence="3" id="KW-0238">DNA-binding</keyword>
<dbReference type="SMART" id="SM00354">
    <property type="entry name" value="HTH_LACI"/>
    <property type="match status" value="1"/>
</dbReference>
<accession>A0A2W6NJI2</accession>
<evidence type="ECO:0000313" key="6">
    <source>
        <dbReference type="EMBL" id="PZT55879.1"/>
    </source>
</evidence>
<dbReference type="SUPFAM" id="SSF47413">
    <property type="entry name" value="lambda repressor-like DNA-binding domains"/>
    <property type="match status" value="1"/>
</dbReference>
<evidence type="ECO:0000313" key="7">
    <source>
        <dbReference type="Proteomes" id="UP000249204"/>
    </source>
</evidence>
<evidence type="ECO:0000256" key="3">
    <source>
        <dbReference type="ARBA" id="ARBA00023125"/>
    </source>
</evidence>
<dbReference type="Gene3D" id="3.40.50.2300">
    <property type="match status" value="2"/>
</dbReference>
<sequence>MPKINDVARQAGVSVTTVSRVLNNRGYISEETREKVYRVMKELDYQPNEMARALFRRKSNMIGLIIPDVSHPFFSEMTYHLEYYADKAGYKLLLCNSNRDVRKESKYMDMLKKNKVDAIITGSSLLEVEHYLNLNLPIVSLDREVADDIPVVSSDNEMGGRLATQLLLEKHCKQPAFLYRGIGGPHHVALLANGRAQGYEEVMRSAGLEPIHLQLDASAKEEQEIQEEIMRFLEEHPVVDGIFASSDVIAAEALQASRQAGKRVPEDMRIIGYDDVKIASLLSPSLSSVSQPIQAMAERIIELVVKQIKGEEISGTNLFPVQLVERETT</sequence>
<dbReference type="PRINTS" id="PR00036">
    <property type="entry name" value="HTHLACI"/>
</dbReference>
<dbReference type="InterPro" id="IPR000843">
    <property type="entry name" value="HTH_LacI"/>
</dbReference>